<dbReference type="AlphaFoldDB" id="A0A2P5DX40"/>
<dbReference type="InParanoid" id="A0A2P5DX40"/>
<dbReference type="EMBL" id="JXTC01000244">
    <property type="protein sequence ID" value="PON77854.1"/>
    <property type="molecule type" value="Genomic_DNA"/>
</dbReference>
<gene>
    <name evidence="2" type="ORF">TorRG33x02_239700</name>
</gene>
<reference evidence="3" key="1">
    <citation type="submission" date="2016-06" db="EMBL/GenBank/DDBJ databases">
        <title>Parallel loss of symbiosis genes in relatives of nitrogen-fixing non-legume Parasponia.</title>
        <authorList>
            <person name="Van Velzen R."/>
            <person name="Holmer R."/>
            <person name="Bu F."/>
            <person name="Rutten L."/>
            <person name="Van Zeijl A."/>
            <person name="Liu W."/>
            <person name="Santuari L."/>
            <person name="Cao Q."/>
            <person name="Sharma T."/>
            <person name="Shen D."/>
            <person name="Roswanjaya Y."/>
            <person name="Wardhani T."/>
            <person name="Kalhor M.S."/>
            <person name="Jansen J."/>
            <person name="Van den Hoogen J."/>
            <person name="Gungor B."/>
            <person name="Hartog M."/>
            <person name="Hontelez J."/>
            <person name="Verver J."/>
            <person name="Yang W.-C."/>
            <person name="Schijlen E."/>
            <person name="Repin R."/>
            <person name="Schilthuizen M."/>
            <person name="Schranz E."/>
            <person name="Heidstra R."/>
            <person name="Miyata K."/>
            <person name="Fedorova E."/>
            <person name="Kohlen W."/>
            <person name="Bisseling T."/>
            <person name="Smit S."/>
            <person name="Geurts R."/>
        </authorList>
    </citation>
    <scope>NUCLEOTIDE SEQUENCE [LARGE SCALE GENOMIC DNA]</scope>
    <source>
        <strain evidence="3">cv. RG33-2</strain>
    </source>
</reference>
<dbReference type="PANTHER" id="PTHR47074">
    <property type="entry name" value="BNAC02G40300D PROTEIN"/>
    <property type="match status" value="1"/>
</dbReference>
<evidence type="ECO:0000313" key="3">
    <source>
        <dbReference type="Proteomes" id="UP000237000"/>
    </source>
</evidence>
<name>A0A2P5DX40_TREOI</name>
<evidence type="ECO:0000259" key="1">
    <source>
        <dbReference type="Pfam" id="PF13456"/>
    </source>
</evidence>
<dbReference type="InterPro" id="IPR052929">
    <property type="entry name" value="RNase_H-like_EbsB-rel"/>
</dbReference>
<sequence length="136" mass="14730">MLHNDSNINLDHLLQSIGSTFAYYSKALAKSTPTTQTSSWTPPPQDWFKLNFDAAITNDLVVVAAVCRNSYGAIIGLETRVCGISSALIGEARAALLDVQLAKSLNCQCIILEGDSNNVIEGFHQVEAICNGRFQI</sequence>
<proteinExistence type="predicted"/>
<dbReference type="GO" id="GO:0004523">
    <property type="term" value="F:RNA-DNA hybrid ribonuclease activity"/>
    <property type="evidence" value="ECO:0007669"/>
    <property type="project" value="InterPro"/>
</dbReference>
<comment type="caution">
    <text evidence="2">The sequence shown here is derived from an EMBL/GenBank/DDBJ whole genome shotgun (WGS) entry which is preliminary data.</text>
</comment>
<dbReference type="OrthoDB" id="1906820at2759"/>
<dbReference type="Proteomes" id="UP000237000">
    <property type="component" value="Unassembled WGS sequence"/>
</dbReference>
<evidence type="ECO:0000313" key="2">
    <source>
        <dbReference type="EMBL" id="PON77854.1"/>
    </source>
</evidence>
<organism evidence="2 3">
    <name type="scientific">Trema orientale</name>
    <name type="common">Charcoal tree</name>
    <name type="synonym">Celtis orientalis</name>
    <dbReference type="NCBI Taxonomy" id="63057"/>
    <lineage>
        <taxon>Eukaryota</taxon>
        <taxon>Viridiplantae</taxon>
        <taxon>Streptophyta</taxon>
        <taxon>Embryophyta</taxon>
        <taxon>Tracheophyta</taxon>
        <taxon>Spermatophyta</taxon>
        <taxon>Magnoliopsida</taxon>
        <taxon>eudicotyledons</taxon>
        <taxon>Gunneridae</taxon>
        <taxon>Pentapetalae</taxon>
        <taxon>rosids</taxon>
        <taxon>fabids</taxon>
        <taxon>Rosales</taxon>
        <taxon>Cannabaceae</taxon>
        <taxon>Trema</taxon>
    </lineage>
</organism>
<protein>
    <recommendedName>
        <fullName evidence="1">RNase H type-1 domain-containing protein</fullName>
    </recommendedName>
</protein>
<dbReference type="GO" id="GO:0003676">
    <property type="term" value="F:nucleic acid binding"/>
    <property type="evidence" value="ECO:0007669"/>
    <property type="project" value="InterPro"/>
</dbReference>
<feature type="domain" description="RNase H type-1" evidence="1">
    <location>
        <begin position="51"/>
        <end position="127"/>
    </location>
</feature>
<accession>A0A2P5DX40</accession>
<dbReference type="Pfam" id="PF13456">
    <property type="entry name" value="RVT_3"/>
    <property type="match status" value="1"/>
</dbReference>
<keyword evidence="3" id="KW-1185">Reference proteome</keyword>
<dbReference type="PANTHER" id="PTHR47074:SF11">
    <property type="entry name" value="REVERSE TRANSCRIPTASE-LIKE PROTEIN"/>
    <property type="match status" value="1"/>
</dbReference>
<dbReference type="InterPro" id="IPR002156">
    <property type="entry name" value="RNaseH_domain"/>
</dbReference>